<dbReference type="EMBL" id="FRBT01000003">
    <property type="protein sequence ID" value="SHM02202.1"/>
    <property type="molecule type" value="Genomic_DNA"/>
</dbReference>
<dbReference type="Proteomes" id="UP000184028">
    <property type="component" value="Unassembled WGS sequence"/>
</dbReference>
<reference evidence="3" key="1">
    <citation type="submission" date="2016-11" db="EMBL/GenBank/DDBJ databases">
        <authorList>
            <person name="Varghese N."/>
            <person name="Submissions S."/>
        </authorList>
    </citation>
    <scope>NUCLEOTIDE SEQUENCE [LARGE SCALE GENOMIC DNA]</scope>
    <source>
        <strain evidence="3">DSM 24724</strain>
    </source>
</reference>
<dbReference type="RefSeq" id="WP_068842408.1">
    <property type="nucleotide sequence ID" value="NZ_FRBT01000003.1"/>
</dbReference>
<evidence type="ECO:0000313" key="3">
    <source>
        <dbReference type="Proteomes" id="UP000184028"/>
    </source>
</evidence>
<keyword evidence="3" id="KW-1185">Reference proteome</keyword>
<organism evidence="2 3">
    <name type="scientific">Flavobacterium chilense</name>
    <dbReference type="NCBI Taxonomy" id="946677"/>
    <lineage>
        <taxon>Bacteria</taxon>
        <taxon>Pseudomonadati</taxon>
        <taxon>Bacteroidota</taxon>
        <taxon>Flavobacteriia</taxon>
        <taxon>Flavobacteriales</taxon>
        <taxon>Flavobacteriaceae</taxon>
        <taxon>Flavobacterium</taxon>
    </lineage>
</organism>
<dbReference type="OrthoDB" id="657710at2"/>
<feature type="signal peptide" evidence="1">
    <location>
        <begin position="1"/>
        <end position="19"/>
    </location>
</feature>
<evidence type="ECO:0000256" key="1">
    <source>
        <dbReference type="SAM" id="SignalP"/>
    </source>
</evidence>
<keyword evidence="1" id="KW-0732">Signal</keyword>
<protein>
    <submittedName>
        <fullName evidence="2">Uncharacterized protein</fullName>
    </submittedName>
</protein>
<name>A0A1M7FDN3_9FLAO</name>
<accession>A0A1M7FDN3</accession>
<dbReference type="InterPro" id="IPR011250">
    <property type="entry name" value="OMP/PagP_B-barrel"/>
</dbReference>
<sequence>MKKLFCFLIVLLPFFSIQAQNTAEIPLENTAAVLQNDLNAPSSPQNYDEDLPWHARRFKVTAGAFFPVNNTQIQVGTNNGNHGTEIDLEDDLGFSKSSTSFMGTFDWRISRRSRLGFEFFALDRSSTKTLEKEINFGEHTYNINTRVTALFDVQIARIAYGYAFLSKPKYEAGLLIGTHVLFADLALRVDANQASLEYRDSFNFTAPLPDIGVWGEFVLAKRWGLYVNANYFAIKIDNIDGRIVSYNLAISYNVHQNFSLTAGYTGLNFKVDALKERLNGDLKWGYNGPTITAAYAFGHHVKLYKH</sequence>
<dbReference type="AlphaFoldDB" id="A0A1M7FDN3"/>
<dbReference type="SUPFAM" id="SSF56925">
    <property type="entry name" value="OMPA-like"/>
    <property type="match status" value="1"/>
</dbReference>
<gene>
    <name evidence="2" type="ORF">SAMN05444484_103338</name>
</gene>
<proteinExistence type="predicted"/>
<evidence type="ECO:0000313" key="2">
    <source>
        <dbReference type="EMBL" id="SHM02202.1"/>
    </source>
</evidence>
<dbReference type="STRING" id="946677.SAMN05444484_103338"/>
<feature type="chain" id="PRO_5009925847" evidence="1">
    <location>
        <begin position="20"/>
        <end position="306"/>
    </location>
</feature>